<dbReference type="EMBL" id="VDMB01000017">
    <property type="protein sequence ID" value="TYT73960.1"/>
    <property type="molecule type" value="Genomic_DNA"/>
</dbReference>
<keyword evidence="2 3" id="KW-0802">TPR repeat</keyword>
<evidence type="ECO:0000256" key="1">
    <source>
        <dbReference type="ARBA" id="ARBA00022737"/>
    </source>
</evidence>
<feature type="repeat" description="TPR" evidence="3">
    <location>
        <begin position="215"/>
        <end position="248"/>
    </location>
</feature>
<evidence type="ECO:0000259" key="4">
    <source>
        <dbReference type="PROSITE" id="PS51782"/>
    </source>
</evidence>
<dbReference type="InterPro" id="IPR036779">
    <property type="entry name" value="LysM_dom_sf"/>
</dbReference>
<name>A0A5S5ME44_9BACT</name>
<reference evidence="5 6" key="1">
    <citation type="submission" date="2019-06" db="EMBL/GenBank/DDBJ databases">
        <title>Desulfobotulus mexicanus sp. nov., a novel sulfate-reducing bacterium isolated from the sediment of an alkaline crater lake in Mexico.</title>
        <authorList>
            <person name="Hirschler-Rea A."/>
        </authorList>
    </citation>
    <scope>NUCLEOTIDE SEQUENCE [LARGE SCALE GENOMIC DNA]</scope>
    <source>
        <strain evidence="5 6">PAR22N</strain>
    </source>
</reference>
<evidence type="ECO:0000256" key="2">
    <source>
        <dbReference type="ARBA" id="ARBA00022803"/>
    </source>
</evidence>
<evidence type="ECO:0000313" key="6">
    <source>
        <dbReference type="Proteomes" id="UP000321899"/>
    </source>
</evidence>
<dbReference type="Pfam" id="PF14559">
    <property type="entry name" value="TPR_19"/>
    <property type="match status" value="2"/>
</dbReference>
<dbReference type="InterPro" id="IPR019734">
    <property type="entry name" value="TPR_rpt"/>
</dbReference>
<dbReference type="Pfam" id="PF07719">
    <property type="entry name" value="TPR_2"/>
    <property type="match status" value="1"/>
</dbReference>
<evidence type="ECO:0000256" key="3">
    <source>
        <dbReference type="PROSITE-ProRule" id="PRU00339"/>
    </source>
</evidence>
<gene>
    <name evidence="5" type="ORF">FIM25_12410</name>
</gene>
<dbReference type="PANTHER" id="PTHR45586">
    <property type="entry name" value="TPR REPEAT-CONTAINING PROTEIN PA4667"/>
    <property type="match status" value="1"/>
</dbReference>
<feature type="repeat" description="TPR" evidence="3">
    <location>
        <begin position="112"/>
        <end position="145"/>
    </location>
</feature>
<dbReference type="Pfam" id="PF13181">
    <property type="entry name" value="TPR_8"/>
    <property type="match status" value="1"/>
</dbReference>
<sequence length="666" mass="75375">MKAKSCMQTSSSAPIFDLQTKFSIKGSLYLCLITLLLFLLSACASRSPGQQATEPAAPVSLNETVTIITPAPRASESPYYYYTEAQIRLNRNRPLEAIGFLRQAAALDSESAFLQRELAAILVRTGQPQAALQAIRKSLELDPDDPETLIVLAGIQQMLEQDIKELIPIYEKVIALDPDRERIYLILGNLYLAQKETAKAETVYRNLITRHPDNYAGYYYLGQLLVLLGREDEALESFDTVIEKAPNLLEPYLERIKILSQRLTRSLSVEIKKGDTLDALLAKHSGRPTPALRIQVMALNPQLEDTNHLEKGKKILLPPRENNPEVTAIQQAYTDLLTMNPESVEIRMDYALFLYQTGRNDAAMEVMALLNLDETREEVIRRIFSVFAENKRYKDAIFLLEGLRSQEPENGEISYALGLVHEEMGNREKARSFYASIDPANPVFRKAVIHLAYIDSQSGNTDKGIEILEKAHSINPDDATLRLYLGAFYEEADRLEDAADIFIDSLEKDPEDHHIRYRLGVVLDRMDKKEEAMEQMAILIEQNPDHANALNYLGYTLTEMEIRLDEAEAMIRRAMELKPGDGYITDSMGWVYFKQGKPEKALPYLEKAARLLPEDPVILDHLGDAYRSLGKINAAVEAYKKSLQFKDDPEVREKMEALSQKTETLP</sequence>
<dbReference type="Proteomes" id="UP000321899">
    <property type="component" value="Unassembled WGS sequence"/>
</dbReference>
<feature type="repeat" description="TPR" evidence="3">
    <location>
        <begin position="479"/>
        <end position="512"/>
    </location>
</feature>
<dbReference type="SMART" id="SM00028">
    <property type="entry name" value="TPR"/>
    <property type="match status" value="11"/>
</dbReference>
<dbReference type="InterPro" id="IPR013105">
    <property type="entry name" value="TPR_2"/>
</dbReference>
<organism evidence="5 6">
    <name type="scientific">Desulfobotulus mexicanus</name>
    <dbReference type="NCBI Taxonomy" id="2586642"/>
    <lineage>
        <taxon>Bacteria</taxon>
        <taxon>Pseudomonadati</taxon>
        <taxon>Thermodesulfobacteriota</taxon>
        <taxon>Desulfobacteria</taxon>
        <taxon>Desulfobacterales</taxon>
        <taxon>Desulfobacteraceae</taxon>
        <taxon>Desulfobotulus</taxon>
    </lineage>
</organism>
<feature type="repeat" description="TPR" evidence="3">
    <location>
        <begin position="582"/>
        <end position="615"/>
    </location>
</feature>
<proteinExistence type="predicted"/>
<feature type="repeat" description="TPR" evidence="3">
    <location>
        <begin position="181"/>
        <end position="214"/>
    </location>
</feature>
<protein>
    <submittedName>
        <fullName evidence="5">Tetratricopeptide repeat protein</fullName>
    </submittedName>
</protein>
<dbReference type="InterPro" id="IPR051012">
    <property type="entry name" value="CellSynth/LPSAsmb/PSIAsmb"/>
</dbReference>
<dbReference type="AlphaFoldDB" id="A0A5S5ME44"/>
<dbReference type="Pfam" id="PF13432">
    <property type="entry name" value="TPR_16"/>
    <property type="match status" value="3"/>
</dbReference>
<keyword evidence="1" id="KW-0677">Repeat</keyword>
<keyword evidence="6" id="KW-1185">Reference proteome</keyword>
<dbReference type="OrthoDB" id="9766710at2"/>
<accession>A0A5S5ME44</accession>
<dbReference type="InterPro" id="IPR018392">
    <property type="entry name" value="LysM"/>
</dbReference>
<dbReference type="Pfam" id="PF13428">
    <property type="entry name" value="TPR_14"/>
    <property type="match status" value="1"/>
</dbReference>
<feature type="repeat" description="TPR" evidence="3">
    <location>
        <begin position="616"/>
        <end position="649"/>
    </location>
</feature>
<dbReference type="PROSITE" id="PS50005">
    <property type="entry name" value="TPR"/>
    <property type="match status" value="6"/>
</dbReference>
<dbReference type="PROSITE" id="PS51782">
    <property type="entry name" value="LYSM"/>
    <property type="match status" value="1"/>
</dbReference>
<dbReference type="PANTHER" id="PTHR45586:SF1">
    <property type="entry name" value="LIPOPOLYSACCHARIDE ASSEMBLY PROTEIN B"/>
    <property type="match status" value="1"/>
</dbReference>
<dbReference type="SUPFAM" id="SSF48452">
    <property type="entry name" value="TPR-like"/>
    <property type="match status" value="2"/>
</dbReference>
<dbReference type="Gene3D" id="1.25.40.10">
    <property type="entry name" value="Tetratricopeptide repeat domain"/>
    <property type="match status" value="5"/>
</dbReference>
<feature type="domain" description="LysM" evidence="4">
    <location>
        <begin position="267"/>
        <end position="317"/>
    </location>
</feature>
<comment type="caution">
    <text evidence="5">The sequence shown here is derived from an EMBL/GenBank/DDBJ whole genome shotgun (WGS) entry which is preliminary data.</text>
</comment>
<dbReference type="Gene3D" id="3.10.350.10">
    <property type="entry name" value="LysM domain"/>
    <property type="match status" value="1"/>
</dbReference>
<dbReference type="InterPro" id="IPR011990">
    <property type="entry name" value="TPR-like_helical_dom_sf"/>
</dbReference>
<evidence type="ECO:0000313" key="5">
    <source>
        <dbReference type="EMBL" id="TYT73960.1"/>
    </source>
</evidence>